<reference evidence="1" key="1">
    <citation type="submission" date="2015-04" db="EMBL/GenBank/DDBJ databases">
        <title>The genome sequence of the plant pathogenic Rhizarian Plasmodiophora brassicae reveals insights in its biotrophic life cycle and the origin of chitin synthesis.</title>
        <authorList>
            <person name="Schwelm A."/>
            <person name="Fogelqvist J."/>
            <person name="Knaust A."/>
            <person name="Julke S."/>
            <person name="Lilja T."/>
            <person name="Dhandapani V."/>
            <person name="Bonilla-Rosso G."/>
            <person name="Karlsson M."/>
            <person name="Shevchenko A."/>
            <person name="Choi S.R."/>
            <person name="Kim H.G."/>
            <person name="Park J.Y."/>
            <person name="Lim Y.P."/>
            <person name="Ludwig-Muller J."/>
            <person name="Dixelius C."/>
        </authorList>
    </citation>
    <scope>NUCLEOTIDE SEQUENCE</scope>
    <source>
        <tissue evidence="1">Potato root galls</tissue>
    </source>
</reference>
<evidence type="ECO:0008006" key="2">
    <source>
        <dbReference type="Google" id="ProtNLM"/>
    </source>
</evidence>
<evidence type="ECO:0000313" key="1">
    <source>
        <dbReference type="EMBL" id="CRZ12370.1"/>
    </source>
</evidence>
<proteinExistence type="predicted"/>
<feature type="non-terminal residue" evidence="1">
    <location>
        <position position="1"/>
    </location>
</feature>
<organism evidence="1">
    <name type="scientific">Spongospora subterranea</name>
    <dbReference type="NCBI Taxonomy" id="70186"/>
    <lineage>
        <taxon>Eukaryota</taxon>
        <taxon>Sar</taxon>
        <taxon>Rhizaria</taxon>
        <taxon>Endomyxa</taxon>
        <taxon>Phytomyxea</taxon>
        <taxon>Plasmodiophorida</taxon>
        <taxon>Plasmodiophoridae</taxon>
        <taxon>Spongospora</taxon>
    </lineage>
</organism>
<name>A0A0H5RDQ2_9EUKA</name>
<sequence>SQTSNGVVFDMPCDTAKRQTATIYLSFECFSSGKAKDVTDIQKKIHSKKCNCPFEVIVKKNMLGYEVLALVAEHNHELYTDQELEQLPHYRFILTVSRTKRLNFSNWVI</sequence>
<dbReference type="EMBL" id="HACM01011928">
    <property type="protein sequence ID" value="CRZ12370.1"/>
    <property type="molecule type" value="Transcribed_RNA"/>
</dbReference>
<dbReference type="AlphaFoldDB" id="A0A0H5RDQ2"/>
<protein>
    <recommendedName>
        <fullName evidence="2">FAR1 domain-containing protein</fullName>
    </recommendedName>
</protein>
<accession>A0A0H5RDQ2</accession>